<accession>A0A4Y1RQL3</accession>
<name>A0A4Y1RQL3_PRUDU</name>
<sequence length="24" mass="2867">MIFRKMINSMTSRYLPSIRGACYQ</sequence>
<reference evidence="1" key="1">
    <citation type="journal article" date="2019" name="Science">
        <title>Mutation of a bHLH transcription factor allowed almond domestication.</title>
        <authorList>
            <person name="Sanchez-Perez R."/>
            <person name="Pavan S."/>
            <person name="Mazzeo R."/>
            <person name="Moldovan C."/>
            <person name="Aiese Cigliano R."/>
            <person name="Del Cueto J."/>
            <person name="Ricciardi F."/>
            <person name="Lotti C."/>
            <person name="Ricciardi L."/>
            <person name="Dicenta F."/>
            <person name="Lopez-Marques R.L."/>
            <person name="Lindberg Moller B."/>
        </authorList>
    </citation>
    <scope>NUCLEOTIDE SEQUENCE</scope>
</reference>
<dbReference type="EMBL" id="AP019302">
    <property type="protein sequence ID" value="BBH06146.1"/>
    <property type="molecule type" value="Genomic_DNA"/>
</dbReference>
<evidence type="ECO:0000313" key="1">
    <source>
        <dbReference type="EMBL" id="BBH06146.1"/>
    </source>
</evidence>
<protein>
    <submittedName>
        <fullName evidence="1">Pentatricopeptide repeat superfamily protein</fullName>
    </submittedName>
</protein>
<gene>
    <name evidence="1" type="ORF">Prudu_017715</name>
</gene>
<organism evidence="1">
    <name type="scientific">Prunus dulcis</name>
    <name type="common">Almond</name>
    <name type="synonym">Amygdalus dulcis</name>
    <dbReference type="NCBI Taxonomy" id="3755"/>
    <lineage>
        <taxon>Eukaryota</taxon>
        <taxon>Viridiplantae</taxon>
        <taxon>Streptophyta</taxon>
        <taxon>Embryophyta</taxon>
        <taxon>Tracheophyta</taxon>
        <taxon>Spermatophyta</taxon>
        <taxon>Magnoliopsida</taxon>
        <taxon>eudicotyledons</taxon>
        <taxon>Gunneridae</taxon>
        <taxon>Pentapetalae</taxon>
        <taxon>rosids</taxon>
        <taxon>fabids</taxon>
        <taxon>Rosales</taxon>
        <taxon>Rosaceae</taxon>
        <taxon>Amygdaloideae</taxon>
        <taxon>Amygdaleae</taxon>
        <taxon>Prunus</taxon>
    </lineage>
</organism>
<dbReference type="AlphaFoldDB" id="A0A4Y1RQL3"/>
<proteinExistence type="predicted"/>